<comment type="caution">
    <text evidence="9">The sequence shown here is derived from an EMBL/GenBank/DDBJ whole genome shotgun (WGS) entry which is preliminary data.</text>
</comment>
<dbReference type="InterPro" id="IPR017871">
    <property type="entry name" value="ABC_transporter-like_CS"/>
</dbReference>
<dbReference type="FunFam" id="3.40.50.300:FF:000016">
    <property type="entry name" value="Oligopeptide ABC transporter ATP-binding component"/>
    <property type="match status" value="2"/>
</dbReference>
<gene>
    <name evidence="9" type="ORF">CRT60_20210</name>
</gene>
<dbReference type="PANTHER" id="PTHR43297">
    <property type="entry name" value="OLIGOPEPTIDE TRANSPORT ATP-BINDING PROTEIN APPD"/>
    <property type="match status" value="1"/>
</dbReference>
<keyword evidence="4" id="KW-1003">Cell membrane</keyword>
<feature type="domain" description="ABC transporter" evidence="8">
    <location>
        <begin position="376"/>
        <end position="627"/>
    </location>
</feature>
<reference evidence="10" key="1">
    <citation type="submission" date="2017-10" db="EMBL/GenBank/DDBJ databases">
        <authorList>
            <person name="Kravchenko I.K."/>
            <person name="Grouzdev D.S."/>
        </authorList>
    </citation>
    <scope>NUCLEOTIDE SEQUENCE [LARGE SCALE GENOMIC DNA]</scope>
    <source>
        <strain evidence="10">B2</strain>
    </source>
</reference>
<dbReference type="SMART" id="SM00382">
    <property type="entry name" value="AAA"/>
    <property type="match status" value="2"/>
</dbReference>
<keyword evidence="5" id="KW-0547">Nucleotide-binding</keyword>
<dbReference type="GO" id="GO:0015833">
    <property type="term" value="P:peptide transport"/>
    <property type="evidence" value="ECO:0007669"/>
    <property type="project" value="InterPro"/>
</dbReference>
<dbReference type="NCBIfam" id="NF008453">
    <property type="entry name" value="PRK11308.1"/>
    <property type="match status" value="2"/>
</dbReference>
<dbReference type="PROSITE" id="PS00211">
    <property type="entry name" value="ABC_TRANSPORTER_1"/>
    <property type="match status" value="2"/>
</dbReference>
<dbReference type="PROSITE" id="PS50893">
    <property type="entry name" value="ABC_TRANSPORTER_2"/>
    <property type="match status" value="2"/>
</dbReference>
<evidence type="ECO:0000313" key="9">
    <source>
        <dbReference type="EMBL" id="PGH55606.1"/>
    </source>
</evidence>
<comment type="similarity">
    <text evidence="2">Belongs to the ABC transporter superfamily.</text>
</comment>
<dbReference type="CDD" id="cd03257">
    <property type="entry name" value="ABC_NikE_OppD_transporters"/>
    <property type="match status" value="2"/>
</dbReference>
<accession>A0A2B8BA45</accession>
<dbReference type="InterPro" id="IPR027417">
    <property type="entry name" value="P-loop_NTPase"/>
</dbReference>
<dbReference type="InterPro" id="IPR003439">
    <property type="entry name" value="ABC_transporter-like_ATP-bd"/>
</dbReference>
<dbReference type="NCBIfam" id="NF007739">
    <property type="entry name" value="PRK10419.1"/>
    <property type="match status" value="2"/>
</dbReference>
<evidence type="ECO:0000313" key="10">
    <source>
        <dbReference type="Proteomes" id="UP000225379"/>
    </source>
</evidence>
<dbReference type="InterPro" id="IPR003593">
    <property type="entry name" value="AAA+_ATPase"/>
</dbReference>
<evidence type="ECO:0000256" key="7">
    <source>
        <dbReference type="ARBA" id="ARBA00023136"/>
    </source>
</evidence>
<name>A0A2B8BA45_9PROT</name>
<keyword evidence="10" id="KW-1185">Reference proteome</keyword>
<dbReference type="Proteomes" id="UP000225379">
    <property type="component" value="Unassembled WGS sequence"/>
</dbReference>
<protein>
    <submittedName>
        <fullName evidence="9">Peptide ABC transporter ATP-binding protein</fullName>
    </submittedName>
</protein>
<dbReference type="OrthoDB" id="9802264at2"/>
<evidence type="ECO:0000256" key="6">
    <source>
        <dbReference type="ARBA" id="ARBA00022840"/>
    </source>
</evidence>
<dbReference type="GO" id="GO:0016887">
    <property type="term" value="F:ATP hydrolysis activity"/>
    <property type="evidence" value="ECO:0007669"/>
    <property type="project" value="InterPro"/>
</dbReference>
<comment type="subcellular location">
    <subcellularLocation>
        <location evidence="1">Cell inner membrane</location>
        <topology evidence="1">Peripheral membrane protein</topology>
    </subcellularLocation>
</comment>
<sequence>MMTAPQARPAVPPVVSPAIAPEPAPLLDVRGLTISYGNARGTLRAASDVSFAIRPGEVMGLVGESGSGKSTVAMAILDLLGGGGRVDSGEILFDGVDLRRLSPSERQALRGDRIAAVFQDPFTSLNPALTVGHQIAEPLIQHKGLSPRQAAGRVLDLLAEVGIRDPRRVAAAYPHELSGGMQQRALIATALGCEPKLLILDEPTTALDVTVEARIIELLAKLCDSHRLSALFVSHNLGIVNRICQTVTVLYGGVVVETGATGRVLSRPAHPYAKGLVAALPRITAERRHRLPSIPGTVAKLAGPPAACVFAPRCPFAEETCRSQPQAMLTDGDGAGNGDGVRCWKANALAGTPWPDEDAAAGRRPRAAQPHSAPLVEVDHLRKIYGANRSILPWLRRAGTVAVEDVSFTVGRGEVVGVVGESGSGKSTIGRALLALTEPSAGTVTFDGADLTERVKRGDQTLRRRAQLVFQNSAASLNPRKTVGAAMDRPLVLAGRADAEERRKTVASLLTRVGLPAAYADRYPHELSGGERQRVNIARALATDPDFVVCDEAVSALDVSVQANILNLLAELRDEMGLSYLFITHDIAVVSHIADRVLVVYGGTICEEGPIGRVLRPPYHPYTEALLSAVPRLAEDGQEAPRILLEDAAPTPGGRGCVFAGRCPRKLGTVCAEQAPPVHETADGHRIACHIPLATLAERAAVFPELADGDTRH</sequence>
<dbReference type="InterPro" id="IPR050388">
    <property type="entry name" value="ABC_Ni/Peptide_Import"/>
</dbReference>
<dbReference type="EMBL" id="PDKW01000042">
    <property type="protein sequence ID" value="PGH55606.1"/>
    <property type="molecule type" value="Genomic_DNA"/>
</dbReference>
<dbReference type="SUPFAM" id="SSF52540">
    <property type="entry name" value="P-loop containing nucleoside triphosphate hydrolases"/>
    <property type="match status" value="2"/>
</dbReference>
<evidence type="ECO:0000256" key="3">
    <source>
        <dbReference type="ARBA" id="ARBA00022448"/>
    </source>
</evidence>
<evidence type="ECO:0000259" key="8">
    <source>
        <dbReference type="PROSITE" id="PS50893"/>
    </source>
</evidence>
<keyword evidence="3" id="KW-0813">Transport</keyword>
<dbReference type="NCBIfam" id="TIGR01727">
    <property type="entry name" value="oligo_HPY"/>
    <property type="match status" value="2"/>
</dbReference>
<dbReference type="AlphaFoldDB" id="A0A2B8BA45"/>
<proteinExistence type="inferred from homology"/>
<organism evidence="9 10">
    <name type="scientific">Azospirillum palustre</name>
    <dbReference type="NCBI Taxonomy" id="2044885"/>
    <lineage>
        <taxon>Bacteria</taxon>
        <taxon>Pseudomonadati</taxon>
        <taxon>Pseudomonadota</taxon>
        <taxon>Alphaproteobacteria</taxon>
        <taxon>Rhodospirillales</taxon>
        <taxon>Azospirillaceae</taxon>
        <taxon>Azospirillum</taxon>
    </lineage>
</organism>
<dbReference type="Pfam" id="PF00005">
    <property type="entry name" value="ABC_tran"/>
    <property type="match status" value="2"/>
</dbReference>
<dbReference type="GO" id="GO:0055085">
    <property type="term" value="P:transmembrane transport"/>
    <property type="evidence" value="ECO:0007669"/>
    <property type="project" value="UniProtKB-ARBA"/>
</dbReference>
<dbReference type="GO" id="GO:0005886">
    <property type="term" value="C:plasma membrane"/>
    <property type="evidence" value="ECO:0007669"/>
    <property type="project" value="UniProtKB-SubCell"/>
</dbReference>
<evidence type="ECO:0000256" key="4">
    <source>
        <dbReference type="ARBA" id="ARBA00022475"/>
    </source>
</evidence>
<dbReference type="GO" id="GO:0005524">
    <property type="term" value="F:ATP binding"/>
    <property type="evidence" value="ECO:0007669"/>
    <property type="project" value="UniProtKB-KW"/>
</dbReference>
<feature type="domain" description="ABC transporter" evidence="8">
    <location>
        <begin position="29"/>
        <end position="277"/>
    </location>
</feature>
<dbReference type="Gene3D" id="3.40.50.300">
    <property type="entry name" value="P-loop containing nucleotide triphosphate hydrolases"/>
    <property type="match status" value="2"/>
</dbReference>
<dbReference type="PANTHER" id="PTHR43297:SF2">
    <property type="entry name" value="DIPEPTIDE TRANSPORT ATP-BINDING PROTEIN DPPD"/>
    <property type="match status" value="1"/>
</dbReference>
<evidence type="ECO:0000256" key="2">
    <source>
        <dbReference type="ARBA" id="ARBA00005417"/>
    </source>
</evidence>
<evidence type="ECO:0000256" key="5">
    <source>
        <dbReference type="ARBA" id="ARBA00022741"/>
    </source>
</evidence>
<dbReference type="RefSeq" id="WP_098738321.1">
    <property type="nucleotide sequence ID" value="NZ_PDKW01000042.1"/>
</dbReference>
<keyword evidence="6 9" id="KW-0067">ATP-binding</keyword>
<dbReference type="Pfam" id="PF08352">
    <property type="entry name" value="oligo_HPY"/>
    <property type="match status" value="2"/>
</dbReference>
<evidence type="ECO:0000256" key="1">
    <source>
        <dbReference type="ARBA" id="ARBA00004417"/>
    </source>
</evidence>
<keyword evidence="7" id="KW-0472">Membrane</keyword>
<dbReference type="InterPro" id="IPR013563">
    <property type="entry name" value="Oligopep_ABC_C"/>
</dbReference>